<dbReference type="RefSeq" id="WP_274456053.1">
    <property type="nucleotide sequence ID" value="NZ_CP067097.1"/>
</dbReference>
<dbReference type="EMBL" id="JAUSTP010000006">
    <property type="protein sequence ID" value="MDQ0189307.1"/>
    <property type="molecule type" value="Genomic_DNA"/>
</dbReference>
<organism evidence="1 2">
    <name type="scientific">Alicyclobacillus cycloheptanicus</name>
    <dbReference type="NCBI Taxonomy" id="1457"/>
    <lineage>
        <taxon>Bacteria</taxon>
        <taxon>Bacillati</taxon>
        <taxon>Bacillota</taxon>
        <taxon>Bacilli</taxon>
        <taxon>Bacillales</taxon>
        <taxon>Alicyclobacillaceae</taxon>
        <taxon>Alicyclobacillus</taxon>
    </lineage>
</organism>
<proteinExistence type="predicted"/>
<name>A0ABT9XG95_9BACL</name>
<sequence>MSEKRSVPTFRIHLFHHEGPLEGPIVAPDETSVAEHLSAVHGILRQHGAMLLYAGQWVYVPNHAILKIERGGHRFALPWPL</sequence>
<evidence type="ECO:0000313" key="2">
    <source>
        <dbReference type="Proteomes" id="UP001232973"/>
    </source>
</evidence>
<dbReference type="Proteomes" id="UP001232973">
    <property type="component" value="Unassembled WGS sequence"/>
</dbReference>
<reference evidence="1 2" key="1">
    <citation type="submission" date="2023-07" db="EMBL/GenBank/DDBJ databases">
        <title>Genomic Encyclopedia of Type Strains, Phase IV (KMG-IV): sequencing the most valuable type-strain genomes for metagenomic binning, comparative biology and taxonomic classification.</title>
        <authorList>
            <person name="Goeker M."/>
        </authorList>
    </citation>
    <scope>NUCLEOTIDE SEQUENCE [LARGE SCALE GENOMIC DNA]</scope>
    <source>
        <strain evidence="1 2">DSM 4006</strain>
    </source>
</reference>
<evidence type="ECO:0000313" key="1">
    <source>
        <dbReference type="EMBL" id="MDQ0189307.1"/>
    </source>
</evidence>
<gene>
    <name evidence="1" type="ORF">J2S03_001127</name>
</gene>
<protein>
    <submittedName>
        <fullName evidence="1">Uncharacterized protein</fullName>
    </submittedName>
</protein>
<accession>A0ABT9XG95</accession>
<comment type="caution">
    <text evidence="1">The sequence shown here is derived from an EMBL/GenBank/DDBJ whole genome shotgun (WGS) entry which is preliminary data.</text>
</comment>
<keyword evidence="2" id="KW-1185">Reference proteome</keyword>